<dbReference type="AlphaFoldDB" id="A0A3P3RA55"/>
<evidence type="ECO:0000256" key="4">
    <source>
        <dbReference type="ARBA" id="ARBA00022759"/>
    </source>
</evidence>
<dbReference type="InterPro" id="IPR005537">
    <property type="entry name" value="RAMP_III_fam"/>
</dbReference>
<comment type="similarity">
    <text evidence="1">Belongs to the CRISPR-associated Csm3 family.</text>
</comment>
<evidence type="ECO:0000256" key="3">
    <source>
        <dbReference type="ARBA" id="ARBA00022722"/>
    </source>
</evidence>
<dbReference type="GO" id="GO:0004519">
    <property type="term" value="F:endonuclease activity"/>
    <property type="evidence" value="ECO:0007669"/>
    <property type="project" value="UniProtKB-KW"/>
</dbReference>
<keyword evidence="7" id="KW-0051">Antiviral defense</keyword>
<dbReference type="InterPro" id="IPR013412">
    <property type="entry name" value="CRISPR-assoc_RAMP_Csm3"/>
</dbReference>
<dbReference type="GO" id="GO:0016787">
    <property type="term" value="F:hydrolase activity"/>
    <property type="evidence" value="ECO:0007669"/>
    <property type="project" value="UniProtKB-KW"/>
</dbReference>
<dbReference type="EMBL" id="RRCH01000022">
    <property type="protein sequence ID" value="RRJ30245.1"/>
    <property type="molecule type" value="Genomic_DNA"/>
</dbReference>
<sequence>MELLGHVVFNGVLECQTGLHIGDEGSLEIGGVDGPIVKSPTTGHPYIPGSSIKGKLRSLLEWDAGMIEDDGEPHVCEGEDAVTCPICRIFGTTAETEALTGPSRLSVRDAFPTEETIERWRQLDTALPYTEVKTENTINRVTTEAKPRSNERVPRGSEFSYELVYGVYDLDDGGRHDSDNLNAIERALFLLEGSSLGGNGSRGYGKVTFHHDEYVVRTTDGYRTGNQEGRSVDTLDEVREILEIK</sequence>
<dbReference type="GO" id="GO:0051607">
    <property type="term" value="P:defense response to virus"/>
    <property type="evidence" value="ECO:0007669"/>
    <property type="project" value="UniProtKB-KW"/>
</dbReference>
<evidence type="ECO:0000256" key="1">
    <source>
        <dbReference type="ARBA" id="ARBA00006342"/>
    </source>
</evidence>
<dbReference type="Pfam" id="PF03787">
    <property type="entry name" value="RAMPs"/>
    <property type="match status" value="1"/>
</dbReference>
<gene>
    <name evidence="10" type="primary">csm3</name>
    <name evidence="10" type="ORF">EIK79_09990</name>
</gene>
<evidence type="ECO:0000256" key="5">
    <source>
        <dbReference type="ARBA" id="ARBA00022801"/>
    </source>
</evidence>
<dbReference type="NCBIfam" id="TIGR02582">
    <property type="entry name" value="cas7_TM1809"/>
    <property type="match status" value="1"/>
</dbReference>
<proteinExistence type="inferred from homology"/>
<evidence type="ECO:0000313" key="10">
    <source>
        <dbReference type="EMBL" id="RRJ30245.1"/>
    </source>
</evidence>
<protein>
    <recommendedName>
        <fullName evidence="2">CRISPR system Cms endoribonuclease Csm3</fullName>
    </recommendedName>
    <alternativeName>
        <fullName evidence="8">CRISPR type III A-associated RAMP protein Csm3</fullName>
    </alternativeName>
</protein>
<evidence type="ECO:0000256" key="6">
    <source>
        <dbReference type="ARBA" id="ARBA00022884"/>
    </source>
</evidence>
<feature type="domain" description="CRISPR type III-associated protein" evidence="9">
    <location>
        <begin position="13"/>
        <end position="207"/>
    </location>
</feature>
<evidence type="ECO:0000313" key="11">
    <source>
        <dbReference type="Proteomes" id="UP000282322"/>
    </source>
</evidence>
<dbReference type="GO" id="GO:0003723">
    <property type="term" value="F:RNA binding"/>
    <property type="evidence" value="ECO:0007669"/>
    <property type="project" value="UniProtKB-KW"/>
</dbReference>
<keyword evidence="4" id="KW-0255">Endonuclease</keyword>
<accession>A0A3P3RA55</accession>
<evidence type="ECO:0000256" key="2">
    <source>
        <dbReference type="ARBA" id="ARBA00022150"/>
    </source>
</evidence>
<keyword evidence="11" id="KW-1185">Reference proteome</keyword>
<keyword evidence="3" id="KW-0540">Nuclease</keyword>
<evidence type="ECO:0000256" key="7">
    <source>
        <dbReference type="ARBA" id="ARBA00023118"/>
    </source>
</evidence>
<keyword evidence="5" id="KW-0378">Hydrolase</keyword>
<organism evidence="10 11">
    <name type="scientific">Halocatena pleomorpha</name>
    <dbReference type="NCBI Taxonomy" id="1785090"/>
    <lineage>
        <taxon>Archaea</taxon>
        <taxon>Methanobacteriati</taxon>
        <taxon>Methanobacteriota</taxon>
        <taxon>Stenosarchaea group</taxon>
        <taxon>Halobacteria</taxon>
        <taxon>Halobacteriales</taxon>
        <taxon>Natronomonadaceae</taxon>
        <taxon>Halocatena</taxon>
    </lineage>
</organism>
<reference evidence="10 11" key="1">
    <citation type="submission" date="2018-11" db="EMBL/GenBank/DDBJ databases">
        <title>Taxonoimc description of Halomarina strain SPP-AMP-1.</title>
        <authorList>
            <person name="Pal Y."/>
            <person name="Srinivasana K."/>
            <person name="Verma A."/>
            <person name="Kumar P."/>
        </authorList>
    </citation>
    <scope>NUCLEOTIDE SEQUENCE [LARGE SCALE GENOMIC DNA]</scope>
    <source>
        <strain evidence="10 11">SPP-AMP-1</strain>
    </source>
</reference>
<keyword evidence="6" id="KW-0694">RNA-binding</keyword>
<dbReference type="RefSeq" id="WP_124954980.1">
    <property type="nucleotide sequence ID" value="NZ_RRCH01000022.1"/>
</dbReference>
<dbReference type="Proteomes" id="UP000282322">
    <property type="component" value="Unassembled WGS sequence"/>
</dbReference>
<comment type="caution">
    <text evidence="10">The sequence shown here is derived from an EMBL/GenBank/DDBJ whole genome shotgun (WGS) entry which is preliminary data.</text>
</comment>
<name>A0A3P3RA55_9EURY</name>
<dbReference type="PANTHER" id="PTHR35579">
    <property type="entry name" value="CRISPR SYSTEM CMS ENDORIBONUCLEASE CSM3"/>
    <property type="match status" value="1"/>
</dbReference>
<dbReference type="PANTHER" id="PTHR35579:SF3">
    <property type="entry name" value="CRISPR SYSTEM CMS ENDORIBONUCLEASE CSM3"/>
    <property type="match status" value="1"/>
</dbReference>
<evidence type="ECO:0000259" key="9">
    <source>
        <dbReference type="Pfam" id="PF03787"/>
    </source>
</evidence>
<dbReference type="OrthoDB" id="44077at2157"/>
<evidence type="ECO:0000256" key="8">
    <source>
        <dbReference type="ARBA" id="ARBA00033183"/>
    </source>
</evidence>
<dbReference type="InterPro" id="IPR052216">
    <property type="entry name" value="CRISPR_Csm3_endoribonuclease"/>
</dbReference>